<gene>
    <name evidence="1" type="ORF">DNJ96_09775</name>
</gene>
<organism evidence="1 2">
    <name type="scientific">Stutzerimonas kirkiae</name>
    <dbReference type="NCBI Taxonomy" id="2211392"/>
    <lineage>
        <taxon>Bacteria</taxon>
        <taxon>Pseudomonadati</taxon>
        <taxon>Pseudomonadota</taxon>
        <taxon>Gammaproteobacteria</taxon>
        <taxon>Pseudomonadales</taxon>
        <taxon>Pseudomonadaceae</taxon>
        <taxon>Stutzerimonas</taxon>
    </lineage>
</organism>
<dbReference type="AlphaFoldDB" id="A0A4Q9R9P2"/>
<sequence>MTAPVRGWGFPALARKAHYFVNGTSLCRGWWFTGELVDQGHALPDNCATCMRLRLRKQQATENGD</sequence>
<accession>A0A4Q9R9P2</accession>
<protein>
    <submittedName>
        <fullName evidence="1">Uncharacterized protein</fullName>
    </submittedName>
</protein>
<dbReference type="OrthoDB" id="7068809at2"/>
<evidence type="ECO:0000313" key="1">
    <source>
        <dbReference type="EMBL" id="TBU96842.1"/>
    </source>
</evidence>
<dbReference type="EMBL" id="QJUP01000011">
    <property type="protein sequence ID" value="TBU96842.1"/>
    <property type="molecule type" value="Genomic_DNA"/>
</dbReference>
<keyword evidence="2" id="KW-1185">Reference proteome</keyword>
<name>A0A4Q9R9P2_9GAMM</name>
<proteinExistence type="predicted"/>
<reference evidence="1 2" key="1">
    <citation type="submission" date="2018-06" db="EMBL/GenBank/DDBJ databases">
        <title>Three novel Pseudomonas species isolated from symptomatic oak.</title>
        <authorList>
            <person name="Bueno-Gonzalez V."/>
            <person name="Brady C."/>
        </authorList>
    </citation>
    <scope>NUCLEOTIDE SEQUENCE [LARGE SCALE GENOMIC DNA]</scope>
    <source>
        <strain evidence="1 2">P17C</strain>
    </source>
</reference>
<dbReference type="Proteomes" id="UP000292639">
    <property type="component" value="Unassembled WGS sequence"/>
</dbReference>
<comment type="caution">
    <text evidence="1">The sequence shown here is derived from an EMBL/GenBank/DDBJ whole genome shotgun (WGS) entry which is preliminary data.</text>
</comment>
<evidence type="ECO:0000313" key="2">
    <source>
        <dbReference type="Proteomes" id="UP000292639"/>
    </source>
</evidence>